<proteinExistence type="predicted"/>
<feature type="transmembrane region" description="Helical" evidence="1">
    <location>
        <begin position="170"/>
        <end position="192"/>
    </location>
</feature>
<feature type="transmembrane region" description="Helical" evidence="1">
    <location>
        <begin position="79"/>
        <end position="104"/>
    </location>
</feature>
<dbReference type="AlphaFoldDB" id="A0A8S1FAQ7"/>
<dbReference type="Proteomes" id="UP000494206">
    <property type="component" value="Unassembled WGS sequence"/>
</dbReference>
<keyword evidence="3" id="KW-1185">Reference proteome</keyword>
<comment type="caution">
    <text evidence="2">The sequence shown here is derived from an EMBL/GenBank/DDBJ whole genome shotgun (WGS) entry which is preliminary data.</text>
</comment>
<keyword evidence="1" id="KW-0812">Transmembrane</keyword>
<evidence type="ECO:0000313" key="2">
    <source>
        <dbReference type="EMBL" id="CAB3409294.1"/>
    </source>
</evidence>
<sequence length="236" mass="25926">MSKTNLKEPDDSQMSLTASIYAEYERILLRVIDTKPLSPTFPRHLLTELYIARTILFAAFTLGVRIGSLQLVYTLVGAVFGPVSLFVLTYAILPALGVYAAYAYYQNKLKLDEIRVILLLWAMSCGMLSATHNIHYSLSDYGQPTYFMPVIVGIMVHLIGNRFDNDRKGLIVASVGSALAVSVSLLICFGTTNEMLETFTIPTLGQFSFSAFTSVCIATLNAVVGLQLMIADLDTT</sequence>
<feature type="transmembrane region" description="Helical" evidence="1">
    <location>
        <begin position="204"/>
        <end position="230"/>
    </location>
</feature>
<keyword evidence="1" id="KW-0472">Membrane</keyword>
<feature type="transmembrane region" description="Helical" evidence="1">
    <location>
        <begin position="116"/>
        <end position="134"/>
    </location>
</feature>
<keyword evidence="1" id="KW-1133">Transmembrane helix</keyword>
<feature type="transmembrane region" description="Helical" evidence="1">
    <location>
        <begin position="50"/>
        <end position="73"/>
    </location>
</feature>
<evidence type="ECO:0000256" key="1">
    <source>
        <dbReference type="SAM" id="Phobius"/>
    </source>
</evidence>
<evidence type="ECO:0000313" key="3">
    <source>
        <dbReference type="Proteomes" id="UP000494206"/>
    </source>
</evidence>
<feature type="transmembrane region" description="Helical" evidence="1">
    <location>
        <begin position="146"/>
        <end position="163"/>
    </location>
</feature>
<gene>
    <name evidence="2" type="ORF">CBOVIS_LOCUS10964</name>
</gene>
<dbReference type="OrthoDB" id="5865729at2759"/>
<organism evidence="2 3">
    <name type="scientific">Caenorhabditis bovis</name>
    <dbReference type="NCBI Taxonomy" id="2654633"/>
    <lineage>
        <taxon>Eukaryota</taxon>
        <taxon>Metazoa</taxon>
        <taxon>Ecdysozoa</taxon>
        <taxon>Nematoda</taxon>
        <taxon>Chromadorea</taxon>
        <taxon>Rhabditida</taxon>
        <taxon>Rhabditina</taxon>
        <taxon>Rhabditomorpha</taxon>
        <taxon>Rhabditoidea</taxon>
        <taxon>Rhabditidae</taxon>
        <taxon>Peloderinae</taxon>
        <taxon>Caenorhabditis</taxon>
    </lineage>
</organism>
<protein>
    <submittedName>
        <fullName evidence="2">Uncharacterized protein</fullName>
    </submittedName>
</protein>
<accession>A0A8S1FAQ7</accession>
<reference evidence="2 3" key="1">
    <citation type="submission" date="2020-04" db="EMBL/GenBank/DDBJ databases">
        <authorList>
            <person name="Laetsch R D."/>
            <person name="Stevens L."/>
            <person name="Kumar S."/>
            <person name="Blaxter L. M."/>
        </authorList>
    </citation>
    <scope>NUCLEOTIDE SEQUENCE [LARGE SCALE GENOMIC DNA]</scope>
</reference>
<name>A0A8S1FAQ7_9PELO</name>
<dbReference type="EMBL" id="CADEPM010000008">
    <property type="protein sequence ID" value="CAB3409294.1"/>
    <property type="molecule type" value="Genomic_DNA"/>
</dbReference>